<sequence>MLYMSTPNPTKTCWIQFPLHMRHSEADMLVTLAMNSETGTTNVVLAMCFTQNRSSASSSTSQSALQPGGSKPAILMVSLQKVDWLDSGYSQLYSGLRKNAIVSEILTVRAAKRAMASSKPSAILVTDSTISKPAYSDFLKELVAYTRAGGRVILGAQFSSYFQPDQGPRFFSQWGMPTWDIGSYHHTVFALNPAGIPPPLDPATLFPEYSIKAVLIRGAPRDAAVYLPSPSSRVQSNVFPNVKVTGAQLEESPALWARVGDGFLGYIGDVNGEQASIRLMIEMCGVKIKSETLGRGSIWRASASRQTGRWRLIWRHIRKSRF</sequence>
<accession>M2PIL6</accession>
<dbReference type="Proteomes" id="UP000016930">
    <property type="component" value="Unassembled WGS sequence"/>
</dbReference>
<dbReference type="HOGENOM" id="CLU_074847_0_0_1"/>
<dbReference type="EMBL" id="KB445799">
    <property type="protein sequence ID" value="EMD35999.1"/>
    <property type="molecule type" value="Genomic_DNA"/>
</dbReference>
<organism evidence="1 2">
    <name type="scientific">Ceriporiopsis subvermispora (strain B)</name>
    <name type="common">White-rot fungus</name>
    <name type="synonym">Gelatoporia subvermispora</name>
    <dbReference type="NCBI Taxonomy" id="914234"/>
    <lineage>
        <taxon>Eukaryota</taxon>
        <taxon>Fungi</taxon>
        <taxon>Dikarya</taxon>
        <taxon>Basidiomycota</taxon>
        <taxon>Agaricomycotina</taxon>
        <taxon>Agaricomycetes</taxon>
        <taxon>Polyporales</taxon>
        <taxon>Gelatoporiaceae</taxon>
        <taxon>Gelatoporia</taxon>
    </lineage>
</organism>
<protein>
    <submittedName>
        <fullName evidence="1">Uncharacterized protein</fullName>
    </submittedName>
</protein>
<reference evidence="1 2" key="1">
    <citation type="journal article" date="2012" name="Proc. Natl. Acad. Sci. U.S.A.">
        <title>Comparative genomics of Ceriporiopsis subvermispora and Phanerochaete chrysosporium provide insight into selective ligninolysis.</title>
        <authorList>
            <person name="Fernandez-Fueyo E."/>
            <person name="Ruiz-Duenas F.J."/>
            <person name="Ferreira P."/>
            <person name="Floudas D."/>
            <person name="Hibbett D.S."/>
            <person name="Canessa P."/>
            <person name="Larrondo L.F."/>
            <person name="James T.Y."/>
            <person name="Seelenfreund D."/>
            <person name="Lobos S."/>
            <person name="Polanco R."/>
            <person name="Tello M."/>
            <person name="Honda Y."/>
            <person name="Watanabe T."/>
            <person name="Watanabe T."/>
            <person name="Ryu J.S."/>
            <person name="Kubicek C.P."/>
            <person name="Schmoll M."/>
            <person name="Gaskell J."/>
            <person name="Hammel K.E."/>
            <person name="St John F.J."/>
            <person name="Vanden Wymelenberg A."/>
            <person name="Sabat G."/>
            <person name="Splinter BonDurant S."/>
            <person name="Syed K."/>
            <person name="Yadav J.S."/>
            <person name="Doddapaneni H."/>
            <person name="Subramanian V."/>
            <person name="Lavin J.L."/>
            <person name="Oguiza J.A."/>
            <person name="Perez G."/>
            <person name="Pisabarro A.G."/>
            <person name="Ramirez L."/>
            <person name="Santoyo F."/>
            <person name="Master E."/>
            <person name="Coutinho P.M."/>
            <person name="Henrissat B."/>
            <person name="Lombard V."/>
            <person name="Magnuson J.K."/>
            <person name="Kuees U."/>
            <person name="Hori C."/>
            <person name="Igarashi K."/>
            <person name="Samejima M."/>
            <person name="Held B.W."/>
            <person name="Barry K.W."/>
            <person name="LaButti K.M."/>
            <person name="Lapidus A."/>
            <person name="Lindquist E.A."/>
            <person name="Lucas S.M."/>
            <person name="Riley R."/>
            <person name="Salamov A.A."/>
            <person name="Hoffmeister D."/>
            <person name="Schwenk D."/>
            <person name="Hadar Y."/>
            <person name="Yarden O."/>
            <person name="de Vries R.P."/>
            <person name="Wiebenga A."/>
            <person name="Stenlid J."/>
            <person name="Eastwood D."/>
            <person name="Grigoriev I.V."/>
            <person name="Berka R.M."/>
            <person name="Blanchette R.A."/>
            <person name="Kersten P."/>
            <person name="Martinez A.T."/>
            <person name="Vicuna R."/>
            <person name="Cullen D."/>
        </authorList>
    </citation>
    <scope>NUCLEOTIDE SEQUENCE [LARGE SCALE GENOMIC DNA]</scope>
    <source>
        <strain evidence="1 2">B</strain>
    </source>
</reference>
<dbReference type="AlphaFoldDB" id="M2PIL6"/>
<evidence type="ECO:0000313" key="1">
    <source>
        <dbReference type="EMBL" id="EMD35999.1"/>
    </source>
</evidence>
<dbReference type="OrthoDB" id="245563at2759"/>
<keyword evidence="2" id="KW-1185">Reference proteome</keyword>
<evidence type="ECO:0000313" key="2">
    <source>
        <dbReference type="Proteomes" id="UP000016930"/>
    </source>
</evidence>
<name>M2PIL6_CERS8</name>
<proteinExistence type="predicted"/>
<gene>
    <name evidence="1" type="ORF">CERSUDRAFT_156746</name>
</gene>